<sequence length="315" mass="36541">MQVEPSMEASPIRLLSVIGFQARRNDVLYMQPKTHPADSVVVFFPGDVQDYPEVMEAHRYNRSYIRWNLQDMAVILQAKFDRSHIVVIRPSRLASHKLATFMEFLSPEQEHRRMEFKMFGCFDNFVPCNNTGVPDHTPMNYALHHLERLLQNISMELREKLPQNGIDKTELHLDKVPNVSLIGFSKGCVVLNQFLYEFHYLKTLTPDDESMSDLVNKIHDMYWLDGGHSGGKNTWITSRSLLETLARLGVTVHIHVTPYQINDDRRPWIRKEEKAFSDWLKKLGAPVNRTVHFENLSPSLKSHLEVLDVFKADVT</sequence>
<proteinExistence type="predicted"/>
<dbReference type="Pfam" id="PF10561">
    <property type="entry name" value="C2orf69"/>
    <property type="match status" value="3"/>
</dbReference>
<dbReference type="Proteomes" id="UP001307889">
    <property type="component" value="Chromosome 3"/>
</dbReference>
<name>A0ABN7AML1_9HEMI</name>
<dbReference type="PANTHER" id="PTHR31296">
    <property type="entry name" value="UPF0565 PROTEIN C2ORF69"/>
    <property type="match status" value="1"/>
</dbReference>
<protein>
    <submittedName>
        <fullName evidence="1">Uncharacterized protein</fullName>
    </submittedName>
</protein>
<reference evidence="1 2" key="1">
    <citation type="submission" date="2023-09" db="EMBL/GenBank/DDBJ databases">
        <title>Nesidiocoris tenuis whole genome shotgun sequence.</title>
        <authorList>
            <person name="Shibata T."/>
            <person name="Shimoda M."/>
            <person name="Kobayashi T."/>
            <person name="Uehara T."/>
        </authorList>
    </citation>
    <scope>NUCLEOTIDE SEQUENCE [LARGE SCALE GENOMIC DNA]</scope>
    <source>
        <strain evidence="1 2">Japan</strain>
    </source>
</reference>
<dbReference type="PANTHER" id="PTHR31296:SF1">
    <property type="entry name" value="MITOCHONDRIAL PROTEIN C2ORF69"/>
    <property type="match status" value="1"/>
</dbReference>
<dbReference type="EMBL" id="AP028911">
    <property type="protein sequence ID" value="BES91582.1"/>
    <property type="molecule type" value="Genomic_DNA"/>
</dbReference>
<evidence type="ECO:0000313" key="1">
    <source>
        <dbReference type="EMBL" id="BES91582.1"/>
    </source>
</evidence>
<organism evidence="1 2">
    <name type="scientific">Nesidiocoris tenuis</name>
    <dbReference type="NCBI Taxonomy" id="355587"/>
    <lineage>
        <taxon>Eukaryota</taxon>
        <taxon>Metazoa</taxon>
        <taxon>Ecdysozoa</taxon>
        <taxon>Arthropoda</taxon>
        <taxon>Hexapoda</taxon>
        <taxon>Insecta</taxon>
        <taxon>Pterygota</taxon>
        <taxon>Neoptera</taxon>
        <taxon>Paraneoptera</taxon>
        <taxon>Hemiptera</taxon>
        <taxon>Heteroptera</taxon>
        <taxon>Panheteroptera</taxon>
        <taxon>Cimicomorpha</taxon>
        <taxon>Miridae</taxon>
        <taxon>Dicyphina</taxon>
        <taxon>Nesidiocoris</taxon>
    </lineage>
</organism>
<gene>
    <name evidence="1" type="ORF">NTJ_04391</name>
</gene>
<dbReference type="InterPro" id="IPR018881">
    <property type="entry name" value="C2orf69_mit"/>
</dbReference>
<accession>A0ABN7AML1</accession>
<evidence type="ECO:0000313" key="2">
    <source>
        <dbReference type="Proteomes" id="UP001307889"/>
    </source>
</evidence>
<keyword evidence="2" id="KW-1185">Reference proteome</keyword>